<dbReference type="InParanoid" id="B7FV47"/>
<dbReference type="GeneID" id="7199651"/>
<dbReference type="KEGG" id="pti:PHATRDRAFT_44974"/>
<name>B7FV47_PHATC</name>
<feature type="region of interest" description="Disordered" evidence="2">
    <location>
        <begin position="95"/>
        <end position="132"/>
    </location>
</feature>
<reference evidence="4" key="2">
    <citation type="submission" date="2008-08" db="EMBL/GenBank/DDBJ databases">
        <authorList>
            <consortium name="Diatom Consortium"/>
            <person name="Grigoriev I."/>
            <person name="Grimwood J."/>
            <person name="Kuo A."/>
            <person name="Otillar R.P."/>
            <person name="Salamov A."/>
            <person name="Detter J.C."/>
            <person name="Lindquist E."/>
            <person name="Shapiro H."/>
            <person name="Lucas S."/>
            <person name="Glavina del Rio T."/>
            <person name="Pitluck S."/>
            <person name="Rokhsar D."/>
            <person name="Bowler C."/>
        </authorList>
    </citation>
    <scope>GENOME REANNOTATION</scope>
    <source>
        <strain evidence="4">CCAP 1055/1</strain>
    </source>
</reference>
<accession>B7FV47</accession>
<keyword evidence="4" id="KW-1185">Reference proteome</keyword>
<evidence type="ECO:0000256" key="1">
    <source>
        <dbReference type="SAM" id="Coils"/>
    </source>
</evidence>
<evidence type="ECO:0000313" key="4">
    <source>
        <dbReference type="Proteomes" id="UP000000759"/>
    </source>
</evidence>
<feature type="coiled-coil region" evidence="1">
    <location>
        <begin position="3"/>
        <end position="30"/>
    </location>
</feature>
<gene>
    <name evidence="3" type="ORF">PHATRDRAFT_44974</name>
</gene>
<dbReference type="PaxDb" id="2850-Phatr44974"/>
<keyword evidence="1" id="KW-0175">Coiled coil</keyword>
<dbReference type="Proteomes" id="UP000000759">
    <property type="component" value="Chromosome 5"/>
</dbReference>
<reference evidence="3 4" key="1">
    <citation type="journal article" date="2008" name="Nature">
        <title>The Phaeodactylum genome reveals the evolutionary history of diatom genomes.</title>
        <authorList>
            <person name="Bowler C."/>
            <person name="Allen A.E."/>
            <person name="Badger J.H."/>
            <person name="Grimwood J."/>
            <person name="Jabbari K."/>
            <person name="Kuo A."/>
            <person name="Maheswari U."/>
            <person name="Martens C."/>
            <person name="Maumus F."/>
            <person name="Otillar R.P."/>
            <person name="Rayko E."/>
            <person name="Salamov A."/>
            <person name="Vandepoele K."/>
            <person name="Beszteri B."/>
            <person name="Gruber A."/>
            <person name="Heijde M."/>
            <person name="Katinka M."/>
            <person name="Mock T."/>
            <person name="Valentin K."/>
            <person name="Verret F."/>
            <person name="Berges J.A."/>
            <person name="Brownlee C."/>
            <person name="Cadoret J.P."/>
            <person name="Chiovitti A."/>
            <person name="Choi C.J."/>
            <person name="Coesel S."/>
            <person name="De Martino A."/>
            <person name="Detter J.C."/>
            <person name="Durkin C."/>
            <person name="Falciatore A."/>
            <person name="Fournet J."/>
            <person name="Haruta M."/>
            <person name="Huysman M.J."/>
            <person name="Jenkins B.D."/>
            <person name="Jiroutova K."/>
            <person name="Jorgensen R.E."/>
            <person name="Joubert Y."/>
            <person name="Kaplan A."/>
            <person name="Kroger N."/>
            <person name="Kroth P.G."/>
            <person name="La Roche J."/>
            <person name="Lindquist E."/>
            <person name="Lommer M."/>
            <person name="Martin-Jezequel V."/>
            <person name="Lopez P.J."/>
            <person name="Lucas S."/>
            <person name="Mangogna M."/>
            <person name="McGinnis K."/>
            <person name="Medlin L.K."/>
            <person name="Montsant A."/>
            <person name="Oudot-Le Secq M.P."/>
            <person name="Napoli C."/>
            <person name="Obornik M."/>
            <person name="Parker M.S."/>
            <person name="Petit J.L."/>
            <person name="Porcel B.M."/>
            <person name="Poulsen N."/>
            <person name="Robison M."/>
            <person name="Rychlewski L."/>
            <person name="Rynearson T.A."/>
            <person name="Schmutz J."/>
            <person name="Shapiro H."/>
            <person name="Siaut M."/>
            <person name="Stanley M."/>
            <person name="Sussman M.R."/>
            <person name="Taylor A.R."/>
            <person name="Vardi A."/>
            <person name="von Dassow P."/>
            <person name="Vyverman W."/>
            <person name="Willis A."/>
            <person name="Wyrwicz L.S."/>
            <person name="Rokhsar D.S."/>
            <person name="Weissenbach J."/>
            <person name="Armbrust E.V."/>
            <person name="Green B.R."/>
            <person name="Van de Peer Y."/>
            <person name="Grigoriev I.V."/>
        </authorList>
    </citation>
    <scope>NUCLEOTIDE SEQUENCE [LARGE SCALE GENOMIC DNA]</scope>
    <source>
        <strain evidence="3 4">CCAP 1055/1</strain>
    </source>
</reference>
<sequence length="728" mass="80607">MVRGNWQKRVEMAEARRNGAKERKQMTEDKKIYKVLVQKLLSNLDRHQQVLVKSSGSWVLRCWCTALHTDGLLLEEIMDDDVDLKDSRKLRASSIGSENDGLRHTRKGTPTAKRAIKKKAHPRSKGLMTENNDENDEIPALCGPHFFRGKCNMHIGKKGGFGSEADRLVDTSHFCLPGPLLEIILSFLPDTAVAVATQATTEDPGNNAYAIRDAYLGHYGVLRDVLAVKLALDAIGKRQAVEESEMCFQDFSKRKNVPSDSDTCVGVKVWSSNRILVAYKLECSLRLFETAWSSDLGERRCRELVNKRVDLLQSSKHRTSRLLAMDVGKTHIGCLCRTRADAECNADILLICISRDEFLINHASSKNFPDNSFTSVNVAESVLNHLECMRFEGRMSDEKFLHEADPLDISVIPSHAISATKTGRFIVLVSLRSNFDEEPNAPLPMGSYFAFFSSDSGELETLCPAPTSWQEVQHSDGSDRVRLVLSQDVQDPSLSLIAARGDGAPTFPDLMQETLPVEMIEQRWRFRDTGHVDHLLATPSDFVTASTIEQTDGLNSVRSTRSIIFFHPREKEHEQGSLPDIMVYSNSFTIISLTAIRTEHMLMMCAQTTVTPATAEAPATAVATRIEMFAILVHVPTRCEIGRVVFAPGQHLTPGPPLIVCDGNTIGVALSHKGVVLTGEDVRYVGGRADCASSPRGDSGPSRKTKKATGRQKRGKKDGFARGMTMRG</sequence>
<dbReference type="AlphaFoldDB" id="B7FV47"/>
<evidence type="ECO:0000256" key="2">
    <source>
        <dbReference type="SAM" id="MobiDB-lite"/>
    </source>
</evidence>
<feature type="compositionally biased region" description="Basic residues" evidence="2">
    <location>
        <begin position="114"/>
        <end position="124"/>
    </location>
</feature>
<dbReference type="EMBL" id="CM000608">
    <property type="protein sequence ID" value="EEC49561.1"/>
    <property type="molecule type" value="Genomic_DNA"/>
</dbReference>
<protein>
    <submittedName>
        <fullName evidence="3">Uncharacterized protein</fullName>
    </submittedName>
</protein>
<dbReference type="RefSeq" id="XP_002178863.1">
    <property type="nucleotide sequence ID" value="XM_002178827.1"/>
</dbReference>
<feature type="compositionally biased region" description="Basic residues" evidence="2">
    <location>
        <begin position="703"/>
        <end position="716"/>
    </location>
</feature>
<evidence type="ECO:0000313" key="3">
    <source>
        <dbReference type="EMBL" id="EEC49561.1"/>
    </source>
</evidence>
<feature type="region of interest" description="Disordered" evidence="2">
    <location>
        <begin position="688"/>
        <end position="728"/>
    </location>
</feature>
<proteinExistence type="predicted"/>
<organism evidence="3 4">
    <name type="scientific">Phaeodactylum tricornutum (strain CCAP 1055/1)</name>
    <dbReference type="NCBI Taxonomy" id="556484"/>
    <lineage>
        <taxon>Eukaryota</taxon>
        <taxon>Sar</taxon>
        <taxon>Stramenopiles</taxon>
        <taxon>Ochrophyta</taxon>
        <taxon>Bacillariophyta</taxon>
        <taxon>Bacillariophyceae</taxon>
        <taxon>Bacillariophycidae</taxon>
        <taxon>Naviculales</taxon>
        <taxon>Phaeodactylaceae</taxon>
        <taxon>Phaeodactylum</taxon>
    </lineage>
</organism>